<comment type="caution">
    <text evidence="1">The sequence shown here is derived from an EMBL/GenBank/DDBJ whole genome shotgun (WGS) entry which is preliminary data.</text>
</comment>
<evidence type="ECO:0000313" key="2">
    <source>
        <dbReference type="Proteomes" id="UP000650466"/>
    </source>
</evidence>
<dbReference type="EMBL" id="JACVVD010000004">
    <property type="protein sequence ID" value="MBD0381287.1"/>
    <property type="molecule type" value="Genomic_DNA"/>
</dbReference>
<organism evidence="1 2">
    <name type="scientific">Paenibacillus sedimenti</name>
    <dbReference type="NCBI Taxonomy" id="2770274"/>
    <lineage>
        <taxon>Bacteria</taxon>
        <taxon>Bacillati</taxon>
        <taxon>Bacillota</taxon>
        <taxon>Bacilli</taxon>
        <taxon>Bacillales</taxon>
        <taxon>Paenibacillaceae</taxon>
        <taxon>Paenibacillus</taxon>
    </lineage>
</organism>
<gene>
    <name evidence="1" type="ORF">ICC18_14270</name>
</gene>
<dbReference type="Proteomes" id="UP000650466">
    <property type="component" value="Unassembled WGS sequence"/>
</dbReference>
<dbReference type="RefSeq" id="WP_188175077.1">
    <property type="nucleotide sequence ID" value="NZ_JACVVD010000004.1"/>
</dbReference>
<proteinExistence type="predicted"/>
<accession>A0A926KNU6</accession>
<protein>
    <submittedName>
        <fullName evidence="1">HK97 gp10 family phage protein</fullName>
    </submittedName>
</protein>
<reference evidence="1" key="1">
    <citation type="submission" date="2020-09" db="EMBL/GenBank/DDBJ databases">
        <title>Draft Genome Sequence of Paenibacillus sp. WST5.</title>
        <authorList>
            <person name="Bao Z."/>
        </authorList>
    </citation>
    <scope>NUCLEOTIDE SEQUENCE</scope>
    <source>
        <strain evidence="1">WST5</strain>
    </source>
</reference>
<keyword evidence="2" id="KW-1185">Reference proteome</keyword>
<evidence type="ECO:0000313" key="1">
    <source>
        <dbReference type="EMBL" id="MBD0381287.1"/>
    </source>
</evidence>
<sequence length="151" mass="16768">MARSEIIGMKELERDIKLLGRVPQAAANRGANAGGRIALRAARAYAPVETGALKKGLFLKKERKVKPGKAVYDVMPDPAKNDIFVKISKEGNRAYYPASQEYGFLTVDGRLIPGKRYMRRAIDEHTGEIERAVLEAAGKELDKVLRKKGMR</sequence>
<dbReference type="AlphaFoldDB" id="A0A926KNU6"/>
<name>A0A926KNU6_9BACL</name>